<dbReference type="Pfam" id="PF13432">
    <property type="entry name" value="TPR_16"/>
    <property type="match status" value="1"/>
</dbReference>
<gene>
    <name evidence="5" type="ORF">MKQ68_21885</name>
</gene>
<keyword evidence="6" id="KW-1185">Reference proteome</keyword>
<dbReference type="SMART" id="SM00028">
    <property type="entry name" value="TPR"/>
    <property type="match status" value="2"/>
</dbReference>
<evidence type="ECO:0000256" key="3">
    <source>
        <dbReference type="SAM" id="SignalP"/>
    </source>
</evidence>
<feature type="domain" description="SH3b" evidence="4">
    <location>
        <begin position="207"/>
        <end position="248"/>
    </location>
</feature>
<proteinExistence type="predicted"/>
<accession>A0ABY6IZ96</accession>
<feature type="transmembrane region" description="Helical" evidence="2">
    <location>
        <begin position="167"/>
        <end position="187"/>
    </location>
</feature>
<dbReference type="PROSITE" id="PS50005">
    <property type="entry name" value="TPR"/>
    <property type="match status" value="1"/>
</dbReference>
<evidence type="ECO:0000256" key="1">
    <source>
        <dbReference type="PROSITE-ProRule" id="PRU00339"/>
    </source>
</evidence>
<dbReference type="Pfam" id="PF08239">
    <property type="entry name" value="SH3_3"/>
    <property type="match status" value="1"/>
</dbReference>
<dbReference type="InterPro" id="IPR011990">
    <property type="entry name" value="TPR-like_helical_dom_sf"/>
</dbReference>
<feature type="transmembrane region" description="Helical" evidence="2">
    <location>
        <begin position="137"/>
        <end position="155"/>
    </location>
</feature>
<dbReference type="InterPro" id="IPR003646">
    <property type="entry name" value="SH3-like_bac-type"/>
</dbReference>
<feature type="signal peptide" evidence="3">
    <location>
        <begin position="1"/>
        <end position="25"/>
    </location>
</feature>
<keyword evidence="1" id="KW-0802">TPR repeat</keyword>
<feature type="chain" id="PRO_5046211359" evidence="3">
    <location>
        <begin position="26"/>
        <end position="255"/>
    </location>
</feature>
<dbReference type="Gene3D" id="1.25.40.10">
    <property type="entry name" value="Tetratricopeptide repeat domain"/>
    <property type="match status" value="1"/>
</dbReference>
<keyword evidence="2" id="KW-0472">Membrane</keyword>
<sequence>MNRSILNIRTLMLAVASLVASVTFAATPPQQRFEQANKLYKQQQYSEAASLYQQLIDEGYLSAELYVNAGNAYYRSNAMGEAIYSYEKAQQLDPSNEAAPRNLALANQKTGSTAQALPLLFFEKWWIDAQQLHSANGWAVGTIVLFWLLIILYGIYRFGNRQLVFKLVSYATAVLFVGYFVMAAWVYNRAHTQSIAIVMQPSAHAKAAPDDSSKDVFEVKEGFRLEVLERTGSYYKVALADGKSGWVPISSIKTL</sequence>
<dbReference type="Gene3D" id="2.30.30.40">
    <property type="entry name" value="SH3 Domains"/>
    <property type="match status" value="1"/>
</dbReference>
<evidence type="ECO:0000259" key="4">
    <source>
        <dbReference type="Pfam" id="PF08239"/>
    </source>
</evidence>
<evidence type="ECO:0000313" key="6">
    <source>
        <dbReference type="Proteomes" id="UP001162741"/>
    </source>
</evidence>
<keyword evidence="2" id="KW-0812">Transmembrane</keyword>
<feature type="repeat" description="TPR" evidence="1">
    <location>
        <begin position="63"/>
        <end position="96"/>
    </location>
</feature>
<dbReference type="PROSITE" id="PS50293">
    <property type="entry name" value="TPR_REGION"/>
    <property type="match status" value="1"/>
</dbReference>
<dbReference type="EMBL" id="CP107006">
    <property type="protein sequence ID" value="UYQ92733.1"/>
    <property type="molecule type" value="Genomic_DNA"/>
</dbReference>
<dbReference type="RefSeq" id="WP_244836303.1">
    <property type="nucleotide sequence ID" value="NZ_CP107006.1"/>
</dbReference>
<dbReference type="SUPFAM" id="SSF48452">
    <property type="entry name" value="TPR-like"/>
    <property type="match status" value="1"/>
</dbReference>
<evidence type="ECO:0000313" key="5">
    <source>
        <dbReference type="EMBL" id="UYQ92733.1"/>
    </source>
</evidence>
<evidence type="ECO:0000256" key="2">
    <source>
        <dbReference type="SAM" id="Phobius"/>
    </source>
</evidence>
<protein>
    <submittedName>
        <fullName evidence="5">Tetratricopeptide repeat protein</fullName>
    </submittedName>
</protein>
<dbReference type="InterPro" id="IPR019734">
    <property type="entry name" value="TPR_rpt"/>
</dbReference>
<keyword evidence="2" id="KW-1133">Transmembrane helix</keyword>
<keyword evidence="3" id="KW-0732">Signal</keyword>
<organism evidence="5 6">
    <name type="scientific">Chitinophaga horti</name>
    <dbReference type="NCBI Taxonomy" id="2920382"/>
    <lineage>
        <taxon>Bacteria</taxon>
        <taxon>Pseudomonadati</taxon>
        <taxon>Bacteroidota</taxon>
        <taxon>Chitinophagia</taxon>
        <taxon>Chitinophagales</taxon>
        <taxon>Chitinophagaceae</taxon>
        <taxon>Chitinophaga</taxon>
    </lineage>
</organism>
<reference evidence="5" key="1">
    <citation type="submission" date="2022-10" db="EMBL/GenBank/DDBJ databases">
        <title>Chitinophaga sp. nov., isolated from soil.</title>
        <authorList>
            <person name="Jeon C.O."/>
        </authorList>
    </citation>
    <scope>NUCLEOTIDE SEQUENCE</scope>
    <source>
        <strain evidence="5">R8</strain>
    </source>
</reference>
<name>A0ABY6IZ96_9BACT</name>
<dbReference type="Proteomes" id="UP001162741">
    <property type="component" value="Chromosome"/>
</dbReference>